<comment type="caution">
    <text evidence="7">The sequence shown here is derived from an EMBL/GenBank/DDBJ whole genome shotgun (WGS) entry which is preliminary data.</text>
</comment>
<dbReference type="RefSeq" id="WP_133581165.1">
    <property type="nucleotide sequence ID" value="NZ_SNYJ01000012.1"/>
</dbReference>
<dbReference type="GO" id="GO:0005524">
    <property type="term" value="F:ATP binding"/>
    <property type="evidence" value="ECO:0007669"/>
    <property type="project" value="UniProtKB-KW"/>
</dbReference>
<evidence type="ECO:0000256" key="3">
    <source>
        <dbReference type="ARBA" id="ARBA00022741"/>
    </source>
</evidence>
<keyword evidence="8" id="KW-1185">Reference proteome</keyword>
<dbReference type="SUPFAM" id="SSF53613">
    <property type="entry name" value="Ribokinase-like"/>
    <property type="match status" value="1"/>
</dbReference>
<comment type="similarity">
    <text evidence="1">Belongs to the carbohydrate kinase PfkB family.</text>
</comment>
<evidence type="ECO:0000259" key="6">
    <source>
        <dbReference type="Pfam" id="PF00294"/>
    </source>
</evidence>
<protein>
    <submittedName>
        <fullName evidence="7">Fructokinase</fullName>
    </submittedName>
</protein>
<evidence type="ECO:0000313" key="7">
    <source>
        <dbReference type="EMBL" id="TDQ37702.1"/>
    </source>
</evidence>
<accession>A0A4R6TY16</accession>
<evidence type="ECO:0000256" key="1">
    <source>
        <dbReference type="ARBA" id="ARBA00010688"/>
    </source>
</evidence>
<dbReference type="Pfam" id="PF00294">
    <property type="entry name" value="PfkB"/>
    <property type="match status" value="1"/>
</dbReference>
<dbReference type="InterPro" id="IPR050306">
    <property type="entry name" value="PfkB_Carbo_kinase"/>
</dbReference>
<dbReference type="InterPro" id="IPR029056">
    <property type="entry name" value="Ribokinase-like"/>
</dbReference>
<proteinExistence type="inferred from homology"/>
<dbReference type="InterPro" id="IPR011611">
    <property type="entry name" value="PfkB_dom"/>
</dbReference>
<keyword evidence="3" id="KW-0547">Nucleotide-binding</keyword>
<reference evidence="7 8" key="1">
    <citation type="submission" date="2019-03" db="EMBL/GenBank/DDBJ databases">
        <title>Genomic Encyclopedia of Type Strains, Phase IV (KMG-IV): sequencing the most valuable type-strain genomes for metagenomic binning, comparative biology and taxonomic classification.</title>
        <authorList>
            <person name="Goeker M."/>
        </authorList>
    </citation>
    <scope>NUCLEOTIDE SEQUENCE [LARGE SCALE GENOMIC DNA]</scope>
    <source>
        <strain evidence="7 8">DSM 28697</strain>
    </source>
</reference>
<evidence type="ECO:0000256" key="4">
    <source>
        <dbReference type="ARBA" id="ARBA00022777"/>
    </source>
</evidence>
<evidence type="ECO:0000256" key="2">
    <source>
        <dbReference type="ARBA" id="ARBA00022679"/>
    </source>
</evidence>
<dbReference type="Gene3D" id="3.40.1190.20">
    <property type="match status" value="1"/>
</dbReference>
<dbReference type="Proteomes" id="UP000295632">
    <property type="component" value="Unassembled WGS sequence"/>
</dbReference>
<keyword evidence="2" id="KW-0808">Transferase</keyword>
<dbReference type="OrthoDB" id="9813569at2"/>
<organism evidence="7 8">
    <name type="scientific">Aureibacillus halotolerans</name>
    <dbReference type="NCBI Taxonomy" id="1508390"/>
    <lineage>
        <taxon>Bacteria</taxon>
        <taxon>Bacillati</taxon>
        <taxon>Bacillota</taxon>
        <taxon>Bacilli</taxon>
        <taxon>Bacillales</taxon>
        <taxon>Bacillaceae</taxon>
        <taxon>Aureibacillus</taxon>
    </lineage>
</organism>
<keyword evidence="5" id="KW-0067">ATP-binding</keyword>
<sequence length="317" mass="33960">MINVTALGELLIDFTTEGTNDAGLPIFTANPGGAPGNVLVALSSLGEETAFIGCVGKDKFGSLLESTLQAKGVNTSGLIHSNIHTTLAFVKLDGSGDRSFSFCRNPGADIMLAEKELALDLISQSRIFHVGSLSMTDEPVRGATRAALKHAKQHKKLISFDPNLRPLLWRSLDEAKECMLEVMAYADIVKVSEEELEFLTGTKDIDLGAQALSQQFNFSLLFVTQGQHGSSCYCQGTSVFSPGIAVQAIDTTGCGDAFVAGVLHQLLEKTPIDLNLNETEMRSILDFGNSMGAFVATRKGGIPAMPTLEQIAEFRSR</sequence>
<name>A0A4R6TY16_9BACI</name>
<dbReference type="PANTHER" id="PTHR43085">
    <property type="entry name" value="HEXOKINASE FAMILY MEMBER"/>
    <property type="match status" value="1"/>
</dbReference>
<feature type="domain" description="Carbohydrate kinase PfkB" evidence="6">
    <location>
        <begin position="3"/>
        <end position="307"/>
    </location>
</feature>
<dbReference type="EMBL" id="SNYJ01000012">
    <property type="protein sequence ID" value="TDQ37702.1"/>
    <property type="molecule type" value="Genomic_DNA"/>
</dbReference>
<dbReference type="AlphaFoldDB" id="A0A4R6TY16"/>
<dbReference type="GO" id="GO:0016301">
    <property type="term" value="F:kinase activity"/>
    <property type="evidence" value="ECO:0007669"/>
    <property type="project" value="UniProtKB-KW"/>
</dbReference>
<gene>
    <name evidence="7" type="ORF">EV213_11262</name>
</gene>
<evidence type="ECO:0000256" key="5">
    <source>
        <dbReference type="ARBA" id="ARBA00022840"/>
    </source>
</evidence>
<dbReference type="CDD" id="cd01167">
    <property type="entry name" value="bac_FRK"/>
    <property type="match status" value="1"/>
</dbReference>
<dbReference type="PANTHER" id="PTHR43085:SF1">
    <property type="entry name" value="PSEUDOURIDINE KINASE-RELATED"/>
    <property type="match status" value="1"/>
</dbReference>
<keyword evidence="4 7" id="KW-0418">Kinase</keyword>
<evidence type="ECO:0000313" key="8">
    <source>
        <dbReference type="Proteomes" id="UP000295632"/>
    </source>
</evidence>